<evidence type="ECO:0000313" key="3">
    <source>
        <dbReference type="Proteomes" id="UP000053260"/>
    </source>
</evidence>
<dbReference type="Proteomes" id="UP000053260">
    <property type="component" value="Unassembled WGS sequence"/>
</dbReference>
<dbReference type="InterPro" id="IPR010033">
    <property type="entry name" value="HAD_SF_ppase_IIIC"/>
</dbReference>
<sequence length="621" mass="66269">MTELIDALRTAVSTGHAPAADIRLALAGTDDPALLRKAGRALAPLTDPAGELRPVRVSVVAGCTVGPYEALLRARLVGAGALPKITAAPYGAFELTLATGGFDAASDLIACVLDESWFLPPELDFAEPQSAADHLEDRLRQLRELVTAALSTTNAMLVLHTVPLPGHVRDTMVSLRARTALTRLWYRLNTGLLELAEEFDQVQVVDLVGLLGDAGVRARDERLHAYADLPYTDGALLLLADGVRRVAQARLGLSRKVLAIDLDNTLWGGVLGEVGAEGVALGGLYPGKSYQRLQRTVRALRDQGVILVLSSKNDPEPVEQALSDHPEVLLRPEVFSASMVNWDSKAGNLRRAADTLGLSAQSMVFMDDSAFERGEVAAQLPEVALVDASGEPAQLVTSLVRGGWFDVMELTGTDRRRPELYRARGLRKDFSGGFGSTEEYLSALDLKVVIELATPFGVARAAQLAARTNQFNLTGVRFDEVSTRAMLADPTRLVAVVSVADRFGDEGIVGAAWVERSADTWHVLNLVLSCRVLGRGVEFAVAGWLARQAERAGATRLTGAFVPSPKNSVAAGFWEKAGFEALGDGLFAFAPGRDPDPTPSWIPADDGPADQATTHELPAGG</sequence>
<dbReference type="STRING" id="909626.AQJ91_23150"/>
<evidence type="ECO:0000313" key="2">
    <source>
        <dbReference type="EMBL" id="KUO18776.1"/>
    </source>
</evidence>
<dbReference type="AlphaFoldDB" id="A0A101UXU9"/>
<dbReference type="InterPro" id="IPR023214">
    <property type="entry name" value="HAD_sf"/>
</dbReference>
<proteinExistence type="predicted"/>
<dbReference type="Gene3D" id="3.40.630.30">
    <property type="match status" value="1"/>
</dbReference>
<name>A0A101UXU9_9ACTN</name>
<dbReference type="InterPro" id="IPR016181">
    <property type="entry name" value="Acyl_CoA_acyltransferase"/>
</dbReference>
<dbReference type="InterPro" id="IPR010037">
    <property type="entry name" value="FkbH_domain"/>
</dbReference>
<dbReference type="Gene3D" id="3.40.50.1110">
    <property type="entry name" value="SGNH hydrolase"/>
    <property type="match status" value="1"/>
</dbReference>
<dbReference type="Gene3D" id="3.40.50.1000">
    <property type="entry name" value="HAD superfamily/HAD-like"/>
    <property type="match status" value="1"/>
</dbReference>
<feature type="region of interest" description="Disordered" evidence="1">
    <location>
        <begin position="596"/>
        <end position="621"/>
    </location>
</feature>
<dbReference type="NCBIfam" id="TIGR01681">
    <property type="entry name" value="HAD-SF-IIIC"/>
    <property type="match status" value="1"/>
</dbReference>
<evidence type="ECO:0000256" key="1">
    <source>
        <dbReference type="SAM" id="MobiDB-lite"/>
    </source>
</evidence>
<dbReference type="EMBL" id="LMXB01000058">
    <property type="protein sequence ID" value="KUO18776.1"/>
    <property type="molecule type" value="Genomic_DNA"/>
</dbReference>
<dbReference type="InterPro" id="IPR036412">
    <property type="entry name" value="HAD-like_sf"/>
</dbReference>
<keyword evidence="3" id="KW-1185">Reference proteome</keyword>
<gene>
    <name evidence="2" type="ORF">AQJ91_23150</name>
</gene>
<dbReference type="OrthoDB" id="323926at2"/>
<dbReference type="NCBIfam" id="TIGR01686">
    <property type="entry name" value="FkbH"/>
    <property type="match status" value="1"/>
</dbReference>
<dbReference type="SUPFAM" id="SSF55729">
    <property type="entry name" value="Acyl-CoA N-acyltransferases (Nat)"/>
    <property type="match status" value="1"/>
</dbReference>
<protein>
    <submittedName>
        <fullName evidence="2">FkbH-like protein</fullName>
    </submittedName>
</protein>
<organism evidence="2 3">
    <name type="scientific">Streptomyces dysideae</name>
    <dbReference type="NCBI Taxonomy" id="909626"/>
    <lineage>
        <taxon>Bacteria</taxon>
        <taxon>Bacillati</taxon>
        <taxon>Actinomycetota</taxon>
        <taxon>Actinomycetes</taxon>
        <taxon>Kitasatosporales</taxon>
        <taxon>Streptomycetaceae</taxon>
        <taxon>Streptomyces</taxon>
    </lineage>
</organism>
<dbReference type="RefSeq" id="WP_067025040.1">
    <property type="nucleotide sequence ID" value="NZ_KQ949089.1"/>
</dbReference>
<dbReference type="InterPro" id="IPR036514">
    <property type="entry name" value="SGNH_hydro_sf"/>
</dbReference>
<comment type="caution">
    <text evidence="2">The sequence shown here is derived from an EMBL/GenBank/DDBJ whole genome shotgun (WGS) entry which is preliminary data.</text>
</comment>
<dbReference type="SUPFAM" id="SSF56784">
    <property type="entry name" value="HAD-like"/>
    <property type="match status" value="1"/>
</dbReference>
<accession>A0A101UXU9</accession>
<reference evidence="2 3" key="1">
    <citation type="submission" date="2015-10" db="EMBL/GenBank/DDBJ databases">
        <title>Draft genome sequence of Streptomyces sp. RV15, isolated from a marine sponge.</title>
        <authorList>
            <person name="Ruckert C."/>
            <person name="Abdelmohsen U.R."/>
            <person name="Winkler A."/>
            <person name="Hentschel U."/>
            <person name="Kalinowski J."/>
            <person name="Kampfer P."/>
            <person name="Glaeser S."/>
        </authorList>
    </citation>
    <scope>NUCLEOTIDE SEQUENCE [LARGE SCALE GENOMIC DNA]</scope>
    <source>
        <strain evidence="2 3">RV15</strain>
    </source>
</reference>